<dbReference type="Proteomes" id="UP000274271">
    <property type="component" value="Unassembled WGS sequence"/>
</dbReference>
<evidence type="ECO:0000313" key="1">
    <source>
        <dbReference type="EMBL" id="RRB13414.1"/>
    </source>
</evidence>
<dbReference type="GO" id="GO:0003677">
    <property type="term" value="F:DNA binding"/>
    <property type="evidence" value="ECO:0007669"/>
    <property type="project" value="UniProtKB-KW"/>
</dbReference>
<gene>
    <name evidence="1" type="ORF">EHT87_14150</name>
</gene>
<dbReference type="OrthoDB" id="962757at2"/>
<protein>
    <submittedName>
        <fullName evidence="1">DNA-binding protein</fullName>
    </submittedName>
</protein>
<keyword evidence="1" id="KW-0238">DNA-binding</keyword>
<dbReference type="RefSeq" id="WP_124907313.1">
    <property type="nucleotide sequence ID" value="NZ_RQJP01000003.1"/>
</dbReference>
<accession>A0A3P1CKI7</accession>
<proteinExistence type="predicted"/>
<name>A0A3P1CKI7_9BACT</name>
<comment type="caution">
    <text evidence="1">The sequence shown here is derived from an EMBL/GenBank/DDBJ whole genome shotgun (WGS) entry which is preliminary data.</text>
</comment>
<organism evidence="1 2">
    <name type="scientific">Larkinella knui</name>
    <dbReference type="NCBI Taxonomy" id="2025310"/>
    <lineage>
        <taxon>Bacteria</taxon>
        <taxon>Pseudomonadati</taxon>
        <taxon>Bacteroidota</taxon>
        <taxon>Cytophagia</taxon>
        <taxon>Cytophagales</taxon>
        <taxon>Spirosomataceae</taxon>
        <taxon>Larkinella</taxon>
    </lineage>
</organism>
<dbReference type="AlphaFoldDB" id="A0A3P1CKI7"/>
<keyword evidence="2" id="KW-1185">Reference proteome</keyword>
<reference evidence="1 2" key="1">
    <citation type="submission" date="2018-11" db="EMBL/GenBank/DDBJ databases">
        <authorList>
            <person name="Zhou Z."/>
            <person name="Wang G."/>
        </authorList>
    </citation>
    <scope>NUCLEOTIDE SEQUENCE [LARGE SCALE GENOMIC DNA]</scope>
    <source>
        <strain evidence="1 2">KCTC42998</strain>
    </source>
</reference>
<sequence length="89" mass="10221">MPTIEQELAEIKKLTKLSAVRQKLLFDVEDVAFLTGFSEETVYRWIRTGRAVGKKTVYLKPAQGIADRGHRIFPDELEFFLSHFPPARA</sequence>
<evidence type="ECO:0000313" key="2">
    <source>
        <dbReference type="Proteomes" id="UP000274271"/>
    </source>
</evidence>
<dbReference type="EMBL" id="RQJP01000003">
    <property type="protein sequence ID" value="RRB13414.1"/>
    <property type="molecule type" value="Genomic_DNA"/>
</dbReference>